<evidence type="ECO:0000259" key="1">
    <source>
        <dbReference type="Pfam" id="PF09832"/>
    </source>
</evidence>
<protein>
    <recommendedName>
        <fullName evidence="1">DUF2059 domain-containing protein</fullName>
    </recommendedName>
</protein>
<sequence length="273" mass="30272">MPRIALFRLLALVVLLVLPMRESAAEIDRLFAAMQLDRLIDVMRDEGLAYGDSLARDMLQGDEGPGWRALVERIYDTGKMRTVVRAHFTAAFGDVDPAPLVAFFESEAGRALVEAEIETRRAFMSPGIEEAARALWREADKSTNRRRLIADYVDINDLIEYNVAGTMNANYLFFAGLVQGGAIDMTEDDILADVWGQEAETRADTREWLFSYLTMAYDDLPVETLAAYIALSRSDAGRALNRALFAGFDSMYGDLSLSMGLAVASRMASGEEL</sequence>
<dbReference type="Pfam" id="PF09832">
    <property type="entry name" value="DUF2059"/>
    <property type="match status" value="1"/>
</dbReference>
<reference evidence="2 3" key="1">
    <citation type="submission" date="2016-10" db="EMBL/GenBank/DDBJ databases">
        <authorList>
            <person name="de Groot N.N."/>
        </authorList>
    </citation>
    <scope>NUCLEOTIDE SEQUENCE [LARGE SCALE GENOMIC DNA]</scope>
    <source>
        <strain evidence="2 3">DSM 28010</strain>
    </source>
</reference>
<dbReference type="InterPro" id="IPR018637">
    <property type="entry name" value="DUF2059"/>
</dbReference>
<name>A0A1G8GJ81_9RHOB</name>
<dbReference type="AlphaFoldDB" id="A0A1G8GJ81"/>
<accession>A0A1G8GJ81</accession>
<evidence type="ECO:0000313" key="3">
    <source>
        <dbReference type="Proteomes" id="UP000199340"/>
    </source>
</evidence>
<dbReference type="Proteomes" id="UP000199340">
    <property type="component" value="Unassembled WGS sequence"/>
</dbReference>
<evidence type="ECO:0000313" key="2">
    <source>
        <dbReference type="EMBL" id="SDH94357.1"/>
    </source>
</evidence>
<organism evidence="2 3">
    <name type="scientific">Lutimaribacter saemankumensis</name>
    <dbReference type="NCBI Taxonomy" id="490829"/>
    <lineage>
        <taxon>Bacteria</taxon>
        <taxon>Pseudomonadati</taxon>
        <taxon>Pseudomonadota</taxon>
        <taxon>Alphaproteobacteria</taxon>
        <taxon>Rhodobacterales</taxon>
        <taxon>Roseobacteraceae</taxon>
        <taxon>Lutimaribacter</taxon>
    </lineage>
</organism>
<dbReference type="RefSeq" id="WP_090025396.1">
    <property type="nucleotide sequence ID" value="NZ_FNEB01000001.1"/>
</dbReference>
<dbReference type="STRING" id="490829.SAMN05421850_101110"/>
<proteinExistence type="predicted"/>
<feature type="domain" description="DUF2059" evidence="1">
    <location>
        <begin position="79"/>
        <end position="135"/>
    </location>
</feature>
<keyword evidence="3" id="KW-1185">Reference proteome</keyword>
<dbReference type="OrthoDB" id="7841298at2"/>
<gene>
    <name evidence="2" type="ORF">SAMN05421850_101110</name>
</gene>
<dbReference type="EMBL" id="FNEB01000001">
    <property type="protein sequence ID" value="SDH94357.1"/>
    <property type="molecule type" value="Genomic_DNA"/>
</dbReference>